<dbReference type="GO" id="GO:0034605">
    <property type="term" value="P:cellular response to heat"/>
    <property type="evidence" value="ECO:0007669"/>
    <property type="project" value="TreeGrafter"/>
</dbReference>
<feature type="domain" description="Clp ATPase C-terminal" evidence="4">
    <location>
        <begin position="63"/>
        <end position="156"/>
    </location>
</feature>
<evidence type="ECO:0000313" key="5">
    <source>
        <dbReference type="EMBL" id="CAA9468254.1"/>
    </source>
</evidence>
<organism evidence="5">
    <name type="scientific">uncultured Solirubrobacteraceae bacterium</name>
    <dbReference type="NCBI Taxonomy" id="1162706"/>
    <lineage>
        <taxon>Bacteria</taxon>
        <taxon>Bacillati</taxon>
        <taxon>Actinomycetota</taxon>
        <taxon>Thermoleophilia</taxon>
        <taxon>Solirubrobacterales</taxon>
        <taxon>Solirubrobacteraceae</taxon>
        <taxon>environmental samples</taxon>
    </lineage>
</organism>
<dbReference type="GO" id="GO:0008233">
    <property type="term" value="F:peptidase activity"/>
    <property type="evidence" value="ECO:0007669"/>
    <property type="project" value="UniProtKB-KW"/>
</dbReference>
<keyword evidence="2 5" id="KW-0067">ATP-binding</keyword>
<evidence type="ECO:0000259" key="4">
    <source>
        <dbReference type="SMART" id="SM01086"/>
    </source>
</evidence>
<dbReference type="GO" id="GO:0016887">
    <property type="term" value="F:ATP hydrolysis activity"/>
    <property type="evidence" value="ECO:0007669"/>
    <property type="project" value="InterPro"/>
</dbReference>
<dbReference type="InterPro" id="IPR027417">
    <property type="entry name" value="P-loop_NTPase"/>
</dbReference>
<dbReference type="InterPro" id="IPR003959">
    <property type="entry name" value="ATPase_AAA_core"/>
</dbReference>
<protein>
    <submittedName>
        <fullName evidence="5">ATP-dependent Clp protease, ATP-binding subunit ClpC / Negative regulator of genetic competence clcC/mecB</fullName>
    </submittedName>
</protein>
<dbReference type="PANTHER" id="PTHR11638:SF18">
    <property type="entry name" value="HEAT SHOCK PROTEIN 104"/>
    <property type="match status" value="1"/>
</dbReference>
<dbReference type="InterPro" id="IPR050130">
    <property type="entry name" value="ClpA_ClpB"/>
</dbReference>
<dbReference type="PANTHER" id="PTHR11638">
    <property type="entry name" value="ATP-DEPENDENT CLP PROTEASE"/>
    <property type="match status" value="1"/>
</dbReference>
<keyword evidence="1" id="KW-0547">Nucleotide-binding</keyword>
<dbReference type="GO" id="GO:0005737">
    <property type="term" value="C:cytoplasm"/>
    <property type="evidence" value="ECO:0007669"/>
    <property type="project" value="TreeGrafter"/>
</dbReference>
<dbReference type="SMART" id="SM01086">
    <property type="entry name" value="ClpB_D2-small"/>
    <property type="match status" value="1"/>
</dbReference>
<dbReference type="Gene3D" id="3.40.50.300">
    <property type="entry name" value="P-loop containing nucleotide triphosphate hydrolases"/>
    <property type="match status" value="1"/>
</dbReference>
<evidence type="ECO:0000256" key="2">
    <source>
        <dbReference type="ARBA" id="ARBA00022840"/>
    </source>
</evidence>
<gene>
    <name evidence="5" type="ORF">AVDCRST_MAG65-514</name>
</gene>
<feature type="region of interest" description="Disordered" evidence="3">
    <location>
        <begin position="157"/>
        <end position="193"/>
    </location>
</feature>
<evidence type="ECO:0000256" key="1">
    <source>
        <dbReference type="ARBA" id="ARBA00022741"/>
    </source>
</evidence>
<dbReference type="AlphaFoldDB" id="A0A6J4RI61"/>
<accession>A0A6J4RI61</accession>
<keyword evidence="5" id="KW-0378">Hydrolase</keyword>
<dbReference type="SUPFAM" id="SSF52540">
    <property type="entry name" value="P-loop containing nucleoside triphosphate hydrolases"/>
    <property type="match status" value="1"/>
</dbReference>
<dbReference type="Pfam" id="PF10431">
    <property type="entry name" value="ClpB_D2-small"/>
    <property type="match status" value="1"/>
</dbReference>
<dbReference type="Gene3D" id="1.10.8.60">
    <property type="match status" value="1"/>
</dbReference>
<dbReference type="GO" id="GO:0005524">
    <property type="term" value="F:ATP binding"/>
    <property type="evidence" value="ECO:0007669"/>
    <property type="project" value="UniProtKB-KW"/>
</dbReference>
<name>A0A6J4RI61_9ACTN</name>
<dbReference type="InterPro" id="IPR019489">
    <property type="entry name" value="Clp_ATPase_C"/>
</dbReference>
<dbReference type="GO" id="GO:0006508">
    <property type="term" value="P:proteolysis"/>
    <property type="evidence" value="ECO:0007669"/>
    <property type="project" value="UniProtKB-KW"/>
</dbReference>
<sequence length="193" mass="21509">MIMTSNIGASEIARTTPLGFSMNADDTGVSYDDMKSRIMGELKKVFRPEFLNRIDDVIVFHKLQKDEIKQIVDLLLRRVRVQLAERELQLELTGEAEDFLVDNGWDPAMGARPLRRAIQRYIEDPLADFVLRSEVPAGSTVMVDRAPEGDERKLTMDVVQREAPAPVAVGGGEADEEADKPAELDAPVEGEDK</sequence>
<keyword evidence="5" id="KW-0645">Protease</keyword>
<dbReference type="EMBL" id="CADCVL010000085">
    <property type="protein sequence ID" value="CAA9468254.1"/>
    <property type="molecule type" value="Genomic_DNA"/>
</dbReference>
<evidence type="ECO:0000256" key="3">
    <source>
        <dbReference type="SAM" id="MobiDB-lite"/>
    </source>
</evidence>
<dbReference type="Pfam" id="PF07724">
    <property type="entry name" value="AAA_2"/>
    <property type="match status" value="1"/>
</dbReference>
<reference evidence="5" key="1">
    <citation type="submission" date="2020-02" db="EMBL/GenBank/DDBJ databases">
        <authorList>
            <person name="Meier V. D."/>
        </authorList>
    </citation>
    <scope>NUCLEOTIDE SEQUENCE</scope>
    <source>
        <strain evidence="5">AVDCRST_MAG65</strain>
    </source>
</reference>
<proteinExistence type="predicted"/>